<comment type="pathway">
    <text evidence="8">Nucleotide-sugar biosynthesis; UDP-N-acetyl-alpha-D-glucosamine biosynthesis; N-acetyl-alpha-D-glucosamine 1-phosphate from alpha-D-glucosamine 6-phosphate (route I): step 1/2.</text>
</comment>
<dbReference type="GO" id="GO:0005789">
    <property type="term" value="C:endoplasmic reticulum membrane"/>
    <property type="evidence" value="ECO:0007669"/>
    <property type="project" value="UniProtKB-SubCell"/>
</dbReference>
<dbReference type="InterPro" id="IPR039143">
    <property type="entry name" value="GNPNAT1-like"/>
</dbReference>
<evidence type="ECO:0000256" key="2">
    <source>
        <dbReference type="ARBA" id="ARBA00004586"/>
    </source>
</evidence>
<comment type="subcellular location">
    <subcellularLocation>
        <location evidence="1">Endomembrane system</location>
        <topology evidence="1">Peripheral membrane protein</topology>
    </subcellularLocation>
    <subcellularLocation>
        <location evidence="2">Endoplasmic reticulum membrane</location>
    </subcellularLocation>
</comment>
<comment type="subunit">
    <text evidence="3">Homodimer.</text>
</comment>
<dbReference type="PANTHER" id="PTHR13355:SF11">
    <property type="entry name" value="GLUCOSAMINE 6-PHOSPHATE N-ACETYLTRANSFERASE"/>
    <property type="match status" value="1"/>
</dbReference>
<proteinExistence type="inferred from homology"/>
<dbReference type="PANTHER" id="PTHR13355">
    <property type="entry name" value="GLUCOSAMINE 6-PHOSPHATE N-ACETYLTRANSFERASE"/>
    <property type="match status" value="1"/>
</dbReference>
<protein>
    <recommendedName>
        <fullName evidence="8">Glucosamine 6-phosphate N-acetyltransferase</fullName>
        <ecNumber evidence="8">2.3.1.4</ecNumber>
    </recommendedName>
</protein>
<feature type="domain" description="N-acetyltransferase" evidence="10">
    <location>
        <begin position="198"/>
        <end position="349"/>
    </location>
</feature>
<evidence type="ECO:0000256" key="5">
    <source>
        <dbReference type="ARBA" id="ARBA00022824"/>
    </source>
</evidence>
<comment type="catalytic activity">
    <reaction evidence="8">
        <text>D-glucosamine 6-phosphate + acetyl-CoA = N-acetyl-D-glucosamine 6-phosphate + CoA + H(+)</text>
        <dbReference type="Rhea" id="RHEA:10292"/>
        <dbReference type="ChEBI" id="CHEBI:15378"/>
        <dbReference type="ChEBI" id="CHEBI:57287"/>
        <dbReference type="ChEBI" id="CHEBI:57288"/>
        <dbReference type="ChEBI" id="CHEBI:57513"/>
        <dbReference type="ChEBI" id="CHEBI:58725"/>
        <dbReference type="EC" id="2.3.1.4"/>
    </reaction>
</comment>
<dbReference type="SUPFAM" id="SSF55729">
    <property type="entry name" value="Acyl-CoA N-acyltransferases (Nat)"/>
    <property type="match status" value="1"/>
</dbReference>
<dbReference type="InterPro" id="IPR000182">
    <property type="entry name" value="GNAT_dom"/>
</dbReference>
<dbReference type="UniPathway" id="UPA00113">
    <property type="reaction ID" value="UER00529"/>
</dbReference>
<dbReference type="Gene3D" id="3.40.630.30">
    <property type="match status" value="1"/>
</dbReference>
<comment type="similarity">
    <text evidence="8">Belongs to the acetyltransferase family. GNA1 subfamily.</text>
</comment>
<dbReference type="OrthoDB" id="10039976at2759"/>
<feature type="compositionally biased region" description="Polar residues" evidence="9">
    <location>
        <begin position="1"/>
        <end position="14"/>
    </location>
</feature>
<dbReference type="PROSITE" id="PS51186">
    <property type="entry name" value="GNAT"/>
    <property type="match status" value="1"/>
</dbReference>
<feature type="compositionally biased region" description="Polar residues" evidence="9">
    <location>
        <begin position="138"/>
        <end position="147"/>
    </location>
</feature>
<dbReference type="Pfam" id="PF00583">
    <property type="entry name" value="Acetyltransf_1"/>
    <property type="match status" value="1"/>
</dbReference>
<name>A0A6G1HKS4_9PEZI</name>
<evidence type="ECO:0000256" key="1">
    <source>
        <dbReference type="ARBA" id="ARBA00004184"/>
    </source>
</evidence>
<accession>A0A6G1HKS4</accession>
<dbReference type="FunFam" id="3.40.630.30:FF:000048">
    <property type="entry name" value="Glucosamine 6-phosphate N-acetyltransferase"/>
    <property type="match status" value="1"/>
</dbReference>
<dbReference type="AlphaFoldDB" id="A0A6G1HKS4"/>
<evidence type="ECO:0000256" key="8">
    <source>
        <dbReference type="RuleBase" id="RU365086"/>
    </source>
</evidence>
<evidence type="ECO:0000256" key="4">
    <source>
        <dbReference type="ARBA" id="ARBA00022679"/>
    </source>
</evidence>
<evidence type="ECO:0000256" key="3">
    <source>
        <dbReference type="ARBA" id="ARBA00011738"/>
    </source>
</evidence>
<dbReference type="InterPro" id="IPR016181">
    <property type="entry name" value="Acyl_CoA_acyltransferase"/>
</dbReference>
<keyword evidence="6" id="KW-0472">Membrane</keyword>
<keyword evidence="4 8" id="KW-0808">Transferase</keyword>
<keyword evidence="7 8" id="KW-0012">Acyltransferase</keyword>
<dbReference type="GO" id="GO:0006048">
    <property type="term" value="P:UDP-N-acetylglucosamine biosynthetic process"/>
    <property type="evidence" value="ECO:0007669"/>
    <property type="project" value="UniProtKB-UniRule"/>
</dbReference>
<feature type="region of interest" description="Disordered" evidence="9">
    <location>
        <begin position="1"/>
        <end position="148"/>
    </location>
</feature>
<dbReference type="Proteomes" id="UP000799640">
    <property type="component" value="Unassembled WGS sequence"/>
</dbReference>
<evidence type="ECO:0000313" key="11">
    <source>
        <dbReference type="EMBL" id="KAF2396504.1"/>
    </source>
</evidence>
<sequence>MSAPTSNTTTTVLPQPTEHNKSPKRLSSPLAANPPITSTLLAPPPPIVTSKSEGNMRRAFSLRKPKSPSPAPGDNGGHSRGHSVGHAHVEEKDKNRLSPPGSNGNAGGLGRSLSRRQKVARAIANPETIFERDPGSPPAQSRFNPDPNSRLVRTFFNPRIDFAPAPVASPAHLPDPDLPLFNSQLVSRKVAEDLPEGYSIRPLCRSDYDRGYMDLLRVLGRTGWVSEQAWDERCEWLRSMAKTYYIVVILDAGERVVASGTMFLERKFVQGMGVVGHVEDIAVAKDQKGKKMGLRVLEALVYVAQVAGCYKTMVNCTEANEAFHKQCGFAREGSQMVLHHVRKTADAYV</sequence>
<evidence type="ECO:0000259" key="10">
    <source>
        <dbReference type="PROSITE" id="PS51186"/>
    </source>
</evidence>
<evidence type="ECO:0000256" key="7">
    <source>
        <dbReference type="ARBA" id="ARBA00023315"/>
    </source>
</evidence>
<evidence type="ECO:0000256" key="9">
    <source>
        <dbReference type="SAM" id="MobiDB-lite"/>
    </source>
</evidence>
<feature type="compositionally biased region" description="Basic and acidic residues" evidence="9">
    <location>
        <begin position="87"/>
        <end position="96"/>
    </location>
</feature>
<organism evidence="11 12">
    <name type="scientific">Trichodelitschia bisporula</name>
    <dbReference type="NCBI Taxonomy" id="703511"/>
    <lineage>
        <taxon>Eukaryota</taxon>
        <taxon>Fungi</taxon>
        <taxon>Dikarya</taxon>
        <taxon>Ascomycota</taxon>
        <taxon>Pezizomycotina</taxon>
        <taxon>Dothideomycetes</taxon>
        <taxon>Dothideomycetes incertae sedis</taxon>
        <taxon>Phaeotrichales</taxon>
        <taxon>Phaeotrichaceae</taxon>
        <taxon>Trichodelitschia</taxon>
    </lineage>
</organism>
<dbReference type="GO" id="GO:0004343">
    <property type="term" value="F:glucosamine 6-phosphate N-acetyltransferase activity"/>
    <property type="evidence" value="ECO:0007669"/>
    <property type="project" value="UniProtKB-UniRule"/>
</dbReference>
<dbReference type="EMBL" id="ML996706">
    <property type="protein sequence ID" value="KAF2396504.1"/>
    <property type="molecule type" value="Genomic_DNA"/>
</dbReference>
<dbReference type="EC" id="2.3.1.4" evidence="8"/>
<evidence type="ECO:0000313" key="12">
    <source>
        <dbReference type="Proteomes" id="UP000799640"/>
    </source>
</evidence>
<keyword evidence="12" id="KW-1185">Reference proteome</keyword>
<gene>
    <name evidence="11" type="ORF">EJ06DRAFT_516001</name>
</gene>
<evidence type="ECO:0000256" key="6">
    <source>
        <dbReference type="ARBA" id="ARBA00023136"/>
    </source>
</evidence>
<keyword evidence="5" id="KW-0256">Endoplasmic reticulum</keyword>
<reference evidence="11" key="1">
    <citation type="journal article" date="2020" name="Stud. Mycol.">
        <title>101 Dothideomycetes genomes: a test case for predicting lifestyles and emergence of pathogens.</title>
        <authorList>
            <person name="Haridas S."/>
            <person name="Albert R."/>
            <person name="Binder M."/>
            <person name="Bloem J."/>
            <person name="Labutti K."/>
            <person name="Salamov A."/>
            <person name="Andreopoulos B."/>
            <person name="Baker S."/>
            <person name="Barry K."/>
            <person name="Bills G."/>
            <person name="Bluhm B."/>
            <person name="Cannon C."/>
            <person name="Castanera R."/>
            <person name="Culley D."/>
            <person name="Daum C."/>
            <person name="Ezra D."/>
            <person name="Gonzalez J."/>
            <person name="Henrissat B."/>
            <person name="Kuo A."/>
            <person name="Liang C."/>
            <person name="Lipzen A."/>
            <person name="Lutzoni F."/>
            <person name="Magnuson J."/>
            <person name="Mondo S."/>
            <person name="Nolan M."/>
            <person name="Ohm R."/>
            <person name="Pangilinan J."/>
            <person name="Park H.-J."/>
            <person name="Ramirez L."/>
            <person name="Alfaro M."/>
            <person name="Sun H."/>
            <person name="Tritt A."/>
            <person name="Yoshinaga Y."/>
            <person name="Zwiers L.-H."/>
            <person name="Turgeon B."/>
            <person name="Goodwin S."/>
            <person name="Spatafora J."/>
            <person name="Crous P."/>
            <person name="Grigoriev I."/>
        </authorList>
    </citation>
    <scope>NUCLEOTIDE SEQUENCE</scope>
    <source>
        <strain evidence="11">CBS 262.69</strain>
    </source>
</reference>